<dbReference type="EMBL" id="ML181593">
    <property type="protein sequence ID" value="THU75740.1"/>
    <property type="molecule type" value="Genomic_DNA"/>
</dbReference>
<evidence type="ECO:0000256" key="1">
    <source>
        <dbReference type="ARBA" id="ARBA00004123"/>
    </source>
</evidence>
<dbReference type="GO" id="GO:0046983">
    <property type="term" value="F:protein dimerization activity"/>
    <property type="evidence" value="ECO:0007669"/>
    <property type="project" value="InterPro"/>
</dbReference>
<keyword evidence="6" id="KW-0175">Coiled coil</keyword>
<protein>
    <recommendedName>
        <fullName evidence="7">MADS-box domain-containing protein</fullName>
    </recommendedName>
</protein>
<feature type="domain" description="MADS-box" evidence="7">
    <location>
        <begin position="113"/>
        <end position="173"/>
    </location>
</feature>
<name>A0A4S8KJV5_DENBC</name>
<dbReference type="PROSITE" id="PS50066">
    <property type="entry name" value="MADS_BOX_2"/>
    <property type="match status" value="1"/>
</dbReference>
<dbReference type="OrthoDB" id="2284405at2759"/>
<evidence type="ECO:0000256" key="5">
    <source>
        <dbReference type="ARBA" id="ARBA00023242"/>
    </source>
</evidence>
<keyword evidence="3" id="KW-0238">DNA-binding</keyword>
<keyword evidence="9" id="KW-1185">Reference proteome</keyword>
<evidence type="ECO:0000256" key="2">
    <source>
        <dbReference type="ARBA" id="ARBA00023015"/>
    </source>
</evidence>
<keyword evidence="4" id="KW-0804">Transcription</keyword>
<accession>A0A4S8KJV5</accession>
<proteinExistence type="predicted"/>
<evidence type="ECO:0000313" key="9">
    <source>
        <dbReference type="Proteomes" id="UP000297245"/>
    </source>
</evidence>
<dbReference type="AlphaFoldDB" id="A0A4S8KJV5"/>
<evidence type="ECO:0000256" key="6">
    <source>
        <dbReference type="SAM" id="Coils"/>
    </source>
</evidence>
<feature type="coiled-coil region" evidence="6">
    <location>
        <begin position="15"/>
        <end position="46"/>
    </location>
</feature>
<dbReference type="Gene3D" id="3.40.1810.10">
    <property type="entry name" value="Transcription factor, MADS-box"/>
    <property type="match status" value="1"/>
</dbReference>
<sequence>MNVDNYLHDRVAENLDRIELEVAGHRDDVERELNEINSKIQRITQVLPYFEREMEWLSQHLAKLEESVPSLRFIDTPSTVSGNGAMSINIRSSNIDTPATMTELSGPHLPQKKIRGRDPLRFIENAKNRQRSLETRKRSLHKKANDLAIVTGFDIFVMMVSDNEVESSFATPGLKTHSLLLFANLYRLFSDQIGLRELFEYLSSLFEIDNDTYCSTQEFPLTSLGKSHINMGHWATASRGVYEALVIML</sequence>
<gene>
    <name evidence="8" type="ORF">K435DRAFT_814065</name>
</gene>
<evidence type="ECO:0000256" key="4">
    <source>
        <dbReference type="ARBA" id="ARBA00023163"/>
    </source>
</evidence>
<evidence type="ECO:0000256" key="3">
    <source>
        <dbReference type="ARBA" id="ARBA00023125"/>
    </source>
</evidence>
<dbReference type="Pfam" id="PF00319">
    <property type="entry name" value="SRF-TF"/>
    <property type="match status" value="1"/>
</dbReference>
<organism evidence="8 9">
    <name type="scientific">Dendrothele bispora (strain CBS 962.96)</name>
    <dbReference type="NCBI Taxonomy" id="1314807"/>
    <lineage>
        <taxon>Eukaryota</taxon>
        <taxon>Fungi</taxon>
        <taxon>Dikarya</taxon>
        <taxon>Basidiomycota</taxon>
        <taxon>Agaricomycotina</taxon>
        <taxon>Agaricomycetes</taxon>
        <taxon>Agaricomycetidae</taxon>
        <taxon>Agaricales</taxon>
        <taxon>Agaricales incertae sedis</taxon>
        <taxon>Dendrothele</taxon>
    </lineage>
</organism>
<dbReference type="Proteomes" id="UP000297245">
    <property type="component" value="Unassembled WGS sequence"/>
</dbReference>
<dbReference type="GO" id="GO:0005634">
    <property type="term" value="C:nucleus"/>
    <property type="evidence" value="ECO:0007669"/>
    <property type="project" value="UniProtKB-SubCell"/>
</dbReference>
<reference evidence="8 9" key="1">
    <citation type="journal article" date="2019" name="Nat. Ecol. Evol.">
        <title>Megaphylogeny resolves global patterns of mushroom evolution.</title>
        <authorList>
            <person name="Varga T."/>
            <person name="Krizsan K."/>
            <person name="Foldi C."/>
            <person name="Dima B."/>
            <person name="Sanchez-Garcia M."/>
            <person name="Sanchez-Ramirez S."/>
            <person name="Szollosi G.J."/>
            <person name="Szarkandi J.G."/>
            <person name="Papp V."/>
            <person name="Albert L."/>
            <person name="Andreopoulos W."/>
            <person name="Angelini C."/>
            <person name="Antonin V."/>
            <person name="Barry K.W."/>
            <person name="Bougher N.L."/>
            <person name="Buchanan P."/>
            <person name="Buyck B."/>
            <person name="Bense V."/>
            <person name="Catcheside P."/>
            <person name="Chovatia M."/>
            <person name="Cooper J."/>
            <person name="Damon W."/>
            <person name="Desjardin D."/>
            <person name="Finy P."/>
            <person name="Geml J."/>
            <person name="Haridas S."/>
            <person name="Hughes K."/>
            <person name="Justo A."/>
            <person name="Karasinski D."/>
            <person name="Kautmanova I."/>
            <person name="Kiss B."/>
            <person name="Kocsube S."/>
            <person name="Kotiranta H."/>
            <person name="LaButti K.M."/>
            <person name="Lechner B.E."/>
            <person name="Liimatainen K."/>
            <person name="Lipzen A."/>
            <person name="Lukacs Z."/>
            <person name="Mihaltcheva S."/>
            <person name="Morgado L.N."/>
            <person name="Niskanen T."/>
            <person name="Noordeloos M.E."/>
            <person name="Ohm R.A."/>
            <person name="Ortiz-Santana B."/>
            <person name="Ovrebo C."/>
            <person name="Racz N."/>
            <person name="Riley R."/>
            <person name="Savchenko A."/>
            <person name="Shiryaev A."/>
            <person name="Soop K."/>
            <person name="Spirin V."/>
            <person name="Szebenyi C."/>
            <person name="Tomsovsky M."/>
            <person name="Tulloss R.E."/>
            <person name="Uehling J."/>
            <person name="Grigoriev I.V."/>
            <person name="Vagvolgyi C."/>
            <person name="Papp T."/>
            <person name="Martin F.M."/>
            <person name="Miettinen O."/>
            <person name="Hibbett D.S."/>
            <person name="Nagy L.G."/>
        </authorList>
    </citation>
    <scope>NUCLEOTIDE SEQUENCE [LARGE SCALE GENOMIC DNA]</scope>
    <source>
        <strain evidence="8 9">CBS 962.96</strain>
    </source>
</reference>
<evidence type="ECO:0000259" key="7">
    <source>
        <dbReference type="PROSITE" id="PS50066"/>
    </source>
</evidence>
<dbReference type="GO" id="GO:0045944">
    <property type="term" value="P:positive regulation of transcription by RNA polymerase II"/>
    <property type="evidence" value="ECO:0007669"/>
    <property type="project" value="UniProtKB-ARBA"/>
</dbReference>
<dbReference type="SUPFAM" id="SSF55455">
    <property type="entry name" value="SRF-like"/>
    <property type="match status" value="1"/>
</dbReference>
<dbReference type="InterPro" id="IPR002100">
    <property type="entry name" value="TF_MADSbox"/>
</dbReference>
<evidence type="ECO:0000313" key="8">
    <source>
        <dbReference type="EMBL" id="THU75740.1"/>
    </source>
</evidence>
<dbReference type="SMART" id="SM00432">
    <property type="entry name" value="MADS"/>
    <property type="match status" value="1"/>
</dbReference>
<dbReference type="GO" id="GO:0003677">
    <property type="term" value="F:DNA binding"/>
    <property type="evidence" value="ECO:0007669"/>
    <property type="project" value="UniProtKB-KW"/>
</dbReference>
<keyword evidence="2" id="KW-0805">Transcription regulation</keyword>
<comment type="subcellular location">
    <subcellularLocation>
        <location evidence="1">Nucleus</location>
    </subcellularLocation>
</comment>
<dbReference type="InterPro" id="IPR036879">
    <property type="entry name" value="TF_MADSbox_sf"/>
</dbReference>
<keyword evidence="5" id="KW-0539">Nucleus</keyword>